<dbReference type="Pfam" id="PF13464">
    <property type="entry name" value="RodZ_C"/>
    <property type="match status" value="1"/>
</dbReference>
<sequence>MSENSEITEESAPLEIGKYLVQAREQHRLSQEQMAKRLNLTVQKLDDLEHDRLEKLGPPIFVKGYVKAYCKVVGLDHKELLEGYDPQDDSEQIAAMQSFSRRTEKEAHDSRLMLVSYIILAIILGSSAIWWWQNSDDPLSLSTPESSTVSSNPISSEEPESAEQQPVQPGGEIQEQSQQTPAPEAQQSATTLSAQEPLSDTATEERVETAEVAPTANTAVQSEPLKSGQQRVYMRFSGECWVAVEDADGKRLVYDIKNAGQELELIGKAPFAVTLGKHDVVDIELNGEAVDISQFPKNRLAKFSLPLTE</sequence>
<keyword evidence="2" id="KW-0812">Transmembrane</keyword>
<dbReference type="InterPro" id="IPR001387">
    <property type="entry name" value="Cro/C1-type_HTH"/>
</dbReference>
<comment type="caution">
    <text evidence="4">The sequence shown here is derived from an EMBL/GenBank/DDBJ whole genome shotgun (WGS) entry which is preliminary data.</text>
</comment>
<accession>A0A0F4PSX8</accession>
<dbReference type="Gene3D" id="1.10.260.40">
    <property type="entry name" value="lambda repressor-like DNA-binding domains"/>
    <property type="match status" value="1"/>
</dbReference>
<dbReference type="EMBL" id="JXXZ01000010">
    <property type="protein sequence ID" value="KJY98575.1"/>
    <property type="molecule type" value="Genomic_DNA"/>
</dbReference>
<evidence type="ECO:0000259" key="3">
    <source>
        <dbReference type="PROSITE" id="PS50943"/>
    </source>
</evidence>
<proteinExistence type="predicted"/>
<dbReference type="GeneID" id="58229344"/>
<dbReference type="InterPro" id="IPR010982">
    <property type="entry name" value="Lambda_DNA-bd_dom_sf"/>
</dbReference>
<dbReference type="InterPro" id="IPR025194">
    <property type="entry name" value="RodZ-like_C"/>
</dbReference>
<keyword evidence="2" id="KW-1133">Transmembrane helix</keyword>
<reference evidence="4 5" key="1">
    <citation type="journal article" date="2015" name="BMC Genomics">
        <title>Genome mining reveals unlocked bioactive potential of marine Gram-negative bacteria.</title>
        <authorList>
            <person name="Machado H."/>
            <person name="Sonnenschein E.C."/>
            <person name="Melchiorsen J."/>
            <person name="Gram L."/>
        </authorList>
    </citation>
    <scope>NUCLEOTIDE SEQUENCE [LARGE SCALE GENOMIC DNA]</scope>
    <source>
        <strain evidence="4 5">S3137</strain>
    </source>
</reference>
<dbReference type="InterPro" id="IPR050400">
    <property type="entry name" value="Bact_Cytoskel_RodZ"/>
</dbReference>
<feature type="compositionally biased region" description="Low complexity" evidence="1">
    <location>
        <begin position="140"/>
        <end position="169"/>
    </location>
</feature>
<feature type="compositionally biased region" description="Polar residues" evidence="1">
    <location>
        <begin position="174"/>
        <end position="200"/>
    </location>
</feature>
<keyword evidence="5" id="KW-1185">Reference proteome</keyword>
<dbReference type="PATRIC" id="fig|151081.8.peg.2364"/>
<evidence type="ECO:0000313" key="4">
    <source>
        <dbReference type="EMBL" id="KJY98575.1"/>
    </source>
</evidence>
<dbReference type="PANTHER" id="PTHR34475:SF1">
    <property type="entry name" value="CYTOSKELETON PROTEIN RODZ"/>
    <property type="match status" value="1"/>
</dbReference>
<organism evidence="4 5">
    <name type="scientific">Pseudoalteromonas ruthenica</name>
    <dbReference type="NCBI Taxonomy" id="151081"/>
    <lineage>
        <taxon>Bacteria</taxon>
        <taxon>Pseudomonadati</taxon>
        <taxon>Pseudomonadota</taxon>
        <taxon>Gammaproteobacteria</taxon>
        <taxon>Alteromonadales</taxon>
        <taxon>Pseudoalteromonadaceae</taxon>
        <taxon>Pseudoalteromonas</taxon>
    </lineage>
</organism>
<feature type="region of interest" description="Disordered" evidence="1">
    <location>
        <begin position="140"/>
        <end position="207"/>
    </location>
</feature>
<evidence type="ECO:0000313" key="5">
    <source>
        <dbReference type="Proteomes" id="UP000033664"/>
    </source>
</evidence>
<dbReference type="PROSITE" id="PS50943">
    <property type="entry name" value="HTH_CROC1"/>
    <property type="match status" value="1"/>
</dbReference>
<protein>
    <recommendedName>
        <fullName evidence="3">HTH cro/C1-type domain-containing protein</fullName>
    </recommendedName>
</protein>
<feature type="transmembrane region" description="Helical" evidence="2">
    <location>
        <begin position="112"/>
        <end position="132"/>
    </location>
</feature>
<evidence type="ECO:0000256" key="1">
    <source>
        <dbReference type="SAM" id="MobiDB-lite"/>
    </source>
</evidence>
<dbReference type="PANTHER" id="PTHR34475">
    <property type="match status" value="1"/>
</dbReference>
<dbReference type="eggNOG" id="COG1426">
    <property type="taxonomic scope" value="Bacteria"/>
</dbReference>
<dbReference type="Pfam" id="PF13413">
    <property type="entry name" value="HTH_25"/>
    <property type="match status" value="1"/>
</dbReference>
<dbReference type="RefSeq" id="WP_045979693.1">
    <property type="nucleotide sequence ID" value="NZ_JXXY01000010.1"/>
</dbReference>
<dbReference type="AlphaFoldDB" id="A0A0F4PSX8"/>
<dbReference type="SUPFAM" id="SSF47413">
    <property type="entry name" value="lambda repressor-like DNA-binding domains"/>
    <property type="match status" value="1"/>
</dbReference>
<name>A0A0F4PSX8_9GAMM</name>
<dbReference type="Proteomes" id="UP000033664">
    <property type="component" value="Unassembled WGS sequence"/>
</dbReference>
<keyword evidence="2" id="KW-0472">Membrane</keyword>
<evidence type="ECO:0000256" key="2">
    <source>
        <dbReference type="SAM" id="Phobius"/>
    </source>
</evidence>
<dbReference type="CDD" id="cd00093">
    <property type="entry name" value="HTH_XRE"/>
    <property type="match status" value="1"/>
</dbReference>
<dbReference type="GO" id="GO:0003677">
    <property type="term" value="F:DNA binding"/>
    <property type="evidence" value="ECO:0007669"/>
    <property type="project" value="InterPro"/>
</dbReference>
<dbReference type="OrthoDB" id="9790252at2"/>
<feature type="domain" description="HTH cro/C1-type" evidence="3">
    <location>
        <begin position="20"/>
        <end position="52"/>
    </location>
</feature>
<gene>
    <name evidence="4" type="ORF">TW72_12660</name>
</gene>